<dbReference type="KEGG" id="spl:Spea_1412"/>
<feature type="domain" description="Glycosyltransferase 2-like" evidence="1">
    <location>
        <begin position="10"/>
        <end position="122"/>
    </location>
</feature>
<dbReference type="AlphaFoldDB" id="A8H2F1"/>
<dbReference type="Proteomes" id="UP000002608">
    <property type="component" value="Chromosome"/>
</dbReference>
<dbReference type="HOGENOM" id="CLU_025996_0_3_6"/>
<dbReference type="CAZy" id="GT2">
    <property type="family name" value="Glycosyltransferase Family 2"/>
</dbReference>
<dbReference type="EMBL" id="CP000851">
    <property type="protein sequence ID" value="ABV86738.1"/>
    <property type="molecule type" value="Genomic_DNA"/>
</dbReference>
<name>A8H2F1_SHEPA</name>
<dbReference type="Pfam" id="PF00535">
    <property type="entry name" value="Glycos_transf_2"/>
    <property type="match status" value="1"/>
</dbReference>
<proteinExistence type="predicted"/>
<keyword evidence="3" id="KW-1185">Reference proteome</keyword>
<organism evidence="2 3">
    <name type="scientific">Shewanella pealeana (strain ATCC 700345 / ANG-SQ1)</name>
    <dbReference type="NCBI Taxonomy" id="398579"/>
    <lineage>
        <taxon>Bacteria</taxon>
        <taxon>Pseudomonadati</taxon>
        <taxon>Pseudomonadota</taxon>
        <taxon>Gammaproteobacteria</taxon>
        <taxon>Alteromonadales</taxon>
        <taxon>Shewanellaceae</taxon>
        <taxon>Shewanella</taxon>
    </lineage>
</organism>
<dbReference type="SUPFAM" id="SSF53448">
    <property type="entry name" value="Nucleotide-diphospho-sugar transferases"/>
    <property type="match status" value="1"/>
</dbReference>
<dbReference type="RefSeq" id="WP_012154664.1">
    <property type="nucleotide sequence ID" value="NC_009901.1"/>
</dbReference>
<protein>
    <submittedName>
        <fullName evidence="2">Glycosyl transferase family 2</fullName>
    </submittedName>
</protein>
<dbReference type="GO" id="GO:0016758">
    <property type="term" value="F:hexosyltransferase activity"/>
    <property type="evidence" value="ECO:0007669"/>
    <property type="project" value="UniProtKB-ARBA"/>
</dbReference>
<dbReference type="InterPro" id="IPR029044">
    <property type="entry name" value="Nucleotide-diphossugar_trans"/>
</dbReference>
<evidence type="ECO:0000259" key="1">
    <source>
        <dbReference type="Pfam" id="PF00535"/>
    </source>
</evidence>
<dbReference type="PANTHER" id="PTHR22916">
    <property type="entry name" value="GLYCOSYLTRANSFERASE"/>
    <property type="match status" value="1"/>
</dbReference>
<dbReference type="eggNOG" id="COG0463">
    <property type="taxonomic scope" value="Bacteria"/>
</dbReference>
<dbReference type="Gene3D" id="3.90.550.10">
    <property type="entry name" value="Spore Coat Polysaccharide Biosynthesis Protein SpsA, Chain A"/>
    <property type="match status" value="1"/>
</dbReference>
<dbReference type="OrthoDB" id="9802649at2"/>
<evidence type="ECO:0000313" key="3">
    <source>
        <dbReference type="Proteomes" id="UP000002608"/>
    </source>
</evidence>
<dbReference type="CDD" id="cd00761">
    <property type="entry name" value="Glyco_tranf_GTA_type"/>
    <property type="match status" value="1"/>
</dbReference>
<evidence type="ECO:0000313" key="2">
    <source>
        <dbReference type="EMBL" id="ABV86738.1"/>
    </source>
</evidence>
<dbReference type="STRING" id="398579.Spea_1412"/>
<reference evidence="2 3" key="1">
    <citation type="submission" date="2007-10" db="EMBL/GenBank/DDBJ databases">
        <title>Complete sequence of Shewanella pealeana ATCC 700345.</title>
        <authorList>
            <consortium name="US DOE Joint Genome Institute"/>
            <person name="Copeland A."/>
            <person name="Lucas S."/>
            <person name="Lapidus A."/>
            <person name="Barry K."/>
            <person name="Glavina del Rio T."/>
            <person name="Dalin E."/>
            <person name="Tice H."/>
            <person name="Pitluck S."/>
            <person name="Chertkov O."/>
            <person name="Brettin T."/>
            <person name="Bruce D."/>
            <person name="Detter J.C."/>
            <person name="Han C."/>
            <person name="Schmutz J."/>
            <person name="Larimer F."/>
            <person name="Land M."/>
            <person name="Hauser L."/>
            <person name="Kyrpides N."/>
            <person name="Kim E."/>
            <person name="Zhao J.-S.Z."/>
            <person name="Manno D."/>
            <person name="Hawari J."/>
            <person name="Richardson P."/>
        </authorList>
    </citation>
    <scope>NUCLEOTIDE SEQUENCE [LARGE SCALE GENOMIC DNA]</scope>
    <source>
        <strain evidence="3">ATCC 700345 / ANG-SQ1</strain>
    </source>
</reference>
<dbReference type="PANTHER" id="PTHR22916:SF3">
    <property type="entry name" value="UDP-GLCNAC:BETAGAL BETA-1,3-N-ACETYLGLUCOSAMINYLTRANSFERASE-LIKE PROTEIN 1"/>
    <property type="match status" value="1"/>
</dbReference>
<accession>A8H2F1</accession>
<gene>
    <name evidence="2" type="ordered locus">Spea_1412</name>
</gene>
<keyword evidence="2" id="KW-0808">Transferase</keyword>
<dbReference type="InterPro" id="IPR001173">
    <property type="entry name" value="Glyco_trans_2-like"/>
</dbReference>
<sequence>MSDPNSPLISIVMPLFNVEKYVEESIDSVVNQSYSNWELLLVDDCSTDDTCKIIESKFSTDSRIKLFHNEMNSGAGVSRNVGLANSSGIYIAFLDSDDLWCDNKLKLQVSFMLNNKAAISHTSYSFINELGIDIPGRVTASKVLDLDSYMRTTEIGMSTSLICRTTVGDFTFDSMRTRQDTKLWLTLLGRGFVSKGLNEQLVKYRARDGQISKNKLAAARTTLKVYLSVKEISVARRLLNFSYYCINATLKRIKR</sequence>